<dbReference type="EMBL" id="CP036432">
    <property type="protein sequence ID" value="QDV85087.1"/>
    <property type="molecule type" value="Genomic_DNA"/>
</dbReference>
<reference evidence="3 4" key="1">
    <citation type="submission" date="2019-02" db="EMBL/GenBank/DDBJ databases">
        <title>Deep-cultivation of Planctomycetes and their phenomic and genomic characterization uncovers novel biology.</title>
        <authorList>
            <person name="Wiegand S."/>
            <person name="Jogler M."/>
            <person name="Boedeker C."/>
            <person name="Pinto D."/>
            <person name="Vollmers J."/>
            <person name="Rivas-Marin E."/>
            <person name="Kohn T."/>
            <person name="Peeters S.H."/>
            <person name="Heuer A."/>
            <person name="Rast P."/>
            <person name="Oberbeckmann S."/>
            <person name="Bunk B."/>
            <person name="Jeske O."/>
            <person name="Meyerdierks A."/>
            <person name="Storesund J.E."/>
            <person name="Kallscheuer N."/>
            <person name="Luecker S."/>
            <person name="Lage O.M."/>
            <person name="Pohl T."/>
            <person name="Merkel B.J."/>
            <person name="Hornburger P."/>
            <person name="Mueller R.-W."/>
            <person name="Bruemmer F."/>
            <person name="Labrenz M."/>
            <person name="Spormann A.M."/>
            <person name="Op den Camp H."/>
            <person name="Overmann J."/>
            <person name="Amann R."/>
            <person name="Jetten M.S.M."/>
            <person name="Mascher T."/>
            <person name="Medema M.H."/>
            <person name="Devos D.P."/>
            <person name="Kaster A.-K."/>
            <person name="Ovreas L."/>
            <person name="Rohde M."/>
            <person name="Galperin M.Y."/>
            <person name="Jogler C."/>
        </authorList>
    </citation>
    <scope>NUCLEOTIDE SEQUENCE [LARGE SCALE GENOMIC DNA]</scope>
    <source>
        <strain evidence="3 4">TBK1r</strain>
    </source>
</reference>
<gene>
    <name evidence="3" type="ORF">TBK1r_40410</name>
</gene>
<keyword evidence="2" id="KW-0732">Signal</keyword>
<evidence type="ECO:0000256" key="2">
    <source>
        <dbReference type="SAM" id="SignalP"/>
    </source>
</evidence>
<evidence type="ECO:0000313" key="3">
    <source>
        <dbReference type="EMBL" id="QDV85087.1"/>
    </source>
</evidence>
<keyword evidence="4" id="KW-1185">Reference proteome</keyword>
<feature type="signal peptide" evidence="2">
    <location>
        <begin position="1"/>
        <end position="28"/>
    </location>
</feature>
<organism evidence="3 4">
    <name type="scientific">Stieleria magnilauensis</name>
    <dbReference type="NCBI Taxonomy" id="2527963"/>
    <lineage>
        <taxon>Bacteria</taxon>
        <taxon>Pseudomonadati</taxon>
        <taxon>Planctomycetota</taxon>
        <taxon>Planctomycetia</taxon>
        <taxon>Pirellulales</taxon>
        <taxon>Pirellulaceae</taxon>
        <taxon>Stieleria</taxon>
    </lineage>
</organism>
<evidence type="ECO:0000256" key="1">
    <source>
        <dbReference type="SAM" id="MobiDB-lite"/>
    </source>
</evidence>
<proteinExistence type="predicted"/>
<dbReference type="Proteomes" id="UP000318081">
    <property type="component" value="Chromosome"/>
</dbReference>
<name>A0ABX5XSW0_9BACT</name>
<evidence type="ECO:0000313" key="4">
    <source>
        <dbReference type="Proteomes" id="UP000318081"/>
    </source>
</evidence>
<feature type="chain" id="PRO_5047073444" description="Secreted protein" evidence="2">
    <location>
        <begin position="29"/>
        <end position="425"/>
    </location>
</feature>
<sequence>MSISNRRGKSVAKLAAALCVLSTGVVPADGSELPKLIRTTSPIRVAPVPVEDGEDTSRFAELGETGTTGITDKLPVARSAAIVQRTRNPQTHPLRLDAGRGEPLTNPLVVDAPPKLRRFRVEDYPLVMPTTDSQSSADEAVVDSQNALPARPVAELDAAVDVLSVQANPEPALLGTAINSGFGSLAIDQIGSHLDPPSTSGHAMDYPPLGRFSTDLVLPQGQPLGLHTPGMTSSFREQFGAIDSGHLIEDTSNPVGDAVPALPSPTSSAEADAIARSLEVLGQGVTPRAGAAAMEVAMKDRVNSDGRVALEVEELMAASSPQPEPSEPELDASSPKPSLAEKFVGWSRRLTSGRTSSQNKSVSTRLPSERAASEPSASKPSASKPSASDLSVGEPSAGVTSSRQAAPPSRKRSGGILTQWLNRSR</sequence>
<feature type="compositionally biased region" description="Low complexity" evidence="1">
    <location>
        <begin position="373"/>
        <end position="388"/>
    </location>
</feature>
<evidence type="ECO:0008006" key="5">
    <source>
        <dbReference type="Google" id="ProtNLM"/>
    </source>
</evidence>
<feature type="compositionally biased region" description="Polar residues" evidence="1">
    <location>
        <begin position="349"/>
        <end position="366"/>
    </location>
</feature>
<feature type="region of interest" description="Disordered" evidence="1">
    <location>
        <begin position="316"/>
        <end position="425"/>
    </location>
</feature>
<accession>A0ABX5XSW0</accession>
<protein>
    <recommendedName>
        <fullName evidence="5">Secreted protein</fullName>
    </recommendedName>
</protein>
<dbReference type="RefSeq" id="WP_145214260.1">
    <property type="nucleotide sequence ID" value="NZ_CP036432.1"/>
</dbReference>